<dbReference type="InterPro" id="IPR001205">
    <property type="entry name" value="RNA-dir_pol_C"/>
</dbReference>
<evidence type="ECO:0000256" key="6">
    <source>
        <dbReference type="ARBA" id="ARBA00022679"/>
    </source>
</evidence>
<feature type="domain" description="SF3 helicase" evidence="20">
    <location>
        <begin position="857"/>
        <end position="1024"/>
    </location>
</feature>
<evidence type="ECO:0000259" key="20">
    <source>
        <dbReference type="PROSITE" id="PS51218"/>
    </source>
</evidence>
<keyword evidence="18" id="KW-0472">Membrane</keyword>
<dbReference type="GO" id="GO:0044167">
    <property type="term" value="C:host cell endoplasmic reticulum membrane"/>
    <property type="evidence" value="ECO:0007669"/>
    <property type="project" value="UniProtKB-SubCell"/>
</dbReference>
<evidence type="ECO:0000256" key="11">
    <source>
        <dbReference type="ARBA" id="ARBA00022807"/>
    </source>
</evidence>
<evidence type="ECO:0000256" key="13">
    <source>
        <dbReference type="ARBA" id="ARBA00022953"/>
    </source>
</evidence>
<evidence type="ECO:0000256" key="17">
    <source>
        <dbReference type="SAM" id="MobiDB-lite"/>
    </source>
</evidence>
<dbReference type="Pfam" id="PF00910">
    <property type="entry name" value="RNA_helicase"/>
    <property type="match status" value="1"/>
</dbReference>
<dbReference type="GO" id="GO:0004197">
    <property type="term" value="F:cysteine-type endopeptidase activity"/>
    <property type="evidence" value="ECO:0007669"/>
    <property type="project" value="InterPro"/>
</dbReference>
<keyword evidence="9" id="KW-0547">Nucleotide-binding</keyword>
<reference evidence="22" key="1">
    <citation type="submission" date="2023-11" db="EMBL/GenBank/DDBJ databases">
        <authorList>
            <person name="Sidharthan V.K."/>
            <person name="Reddy V."/>
            <person name="Kiran G."/>
            <person name="Rajeswari V."/>
            <person name="Baranwal V.K."/>
        </authorList>
    </citation>
    <scope>NUCLEOTIDE SEQUENCE</scope>
    <source>
        <strain evidence="22">Lac sat</strain>
    </source>
</reference>
<evidence type="ECO:0000259" key="19">
    <source>
        <dbReference type="PROSITE" id="PS50507"/>
    </source>
</evidence>
<dbReference type="GO" id="GO:0005524">
    <property type="term" value="F:ATP binding"/>
    <property type="evidence" value="ECO:0007669"/>
    <property type="project" value="UniProtKB-KW"/>
</dbReference>
<dbReference type="PROSITE" id="PS51874">
    <property type="entry name" value="PCV_3C_PRO"/>
    <property type="match status" value="1"/>
</dbReference>
<keyword evidence="5" id="KW-0645">Protease</keyword>
<dbReference type="EMBL" id="BK065092">
    <property type="protein sequence ID" value="DBA54761.1"/>
    <property type="molecule type" value="Genomic_RNA"/>
</dbReference>
<comment type="subcellular location">
    <subcellularLocation>
        <location evidence="1">Host endoplasmic reticulum lumen</location>
    </subcellularLocation>
    <subcellularLocation>
        <location evidence="2">Host endoplasmic reticulum membrane</location>
        <topology evidence="2">Single-pass membrane protein</topology>
    </subcellularLocation>
</comment>
<feature type="domain" description="Peptidase C3" evidence="21">
    <location>
        <begin position="1343"/>
        <end position="1560"/>
    </location>
</feature>
<sequence length="2451" mass="276160">MGFYCPSVTCPLRERRWSRNQVKEDGNQGRCLCCDSLLQWEVPATPAPKQGVAKCVCWRLPIAKCPKHGSTVPSGRQVPQTSSANADAPTSAPSAPLEKRVHQDVVVTVGPPANLTFIYPSRVQKVSAPVVPPPVKSEDRIEVPVPIFAAPLWLKKMPAPPAKEPSLLPPWLISVRKLFKLAIRDVRSLENAILRLQGLKLKDMKFLLQFLAAKRPCSKEFNRVVKAHSLKVLSIWEGALAQRAKRKQRNQELRAARRVVACRKARLALQRERAALALARQEFVHQSSAGLYAVRLFPRHKVETTAVSPKPTNRASPKRGEKVLDESIFDWDSLEILRPATTVAERSGRAPERPDIGKAHNRGRSFCPRWAFNNAAVDPRAAELLDESFYLFGSKTTGAYSVEIAREILFMRKHIFGGCKEEAAMFLKNMCELQAIYGCDYLEGFDGDVLANEALLKEALKNSTEELRAFKDISSEVVANGLINWCKESARAIKRGCFDIVDYTASAVRSSVDYTMNAQERTARAILGQIRALFDSYVSGFMDKIVDIKSMMNALWDKCLAWALNMLERADCALRALGRAALYAVCILTSLCIVSVVDNLLCRLGIISTTGVFTSFFLTACLAAFAWKVGKTACEVGQELFVSVRVILLTVLYPQAAAMSRATPPSPGTVAQHMVSPTARTEAVMRDHAVYEFQRRMREEGGIPSGPLDANGLLDTPLDLLNSIGKGIFSFKLGTLQYLAKWGQALDQIKRGRDAFWELASWLIEGIGIAYEKATGVETAYFKDLAATTAIDIPGWISRSTLELRKVNSFEVTSDDVKNNLEKLLAEGDKIRIGLGAMKRSLSSNFSQTVASIMRELGDAHKKCVCMGHFDGYRFRPFWIYLHGKPQCGKSMAMNVIRDEMLSHCNWSPNSYYAKGPIDKYWSGYQRQHIVTIDDLSAVKNTTSIPVEQEMILLVSSNDHRLTIAEMEGKGMHFTSEMIISSSNVWNAPTDAELLDVDAYKMRRRVLAHVQRGNGEFDPDNPLGNTLINLQDPVTGIDISPQMSVSAFIDAMKTEWDMYSYEQSCIKARIVGTPKYASNDLREAAKILHQEISTTTTYIGDDYLERRGIPRGPEKNDRYWQYFAVDGKIYGVTMALEAHELEFDVEKAGDAADYIEGLTRKFLGTWFFHHADKIDECAVIRARLRELVSGHSHVNSVDIISSSDPTTQEFFLAQPLAERVVLRIWQKNLDEYSDLSETFPFLKNTWWSKVMDGMDKAREFIWENSSVFILAASIILCLFFFIKFFALAVALFTGSRSAAEVMIGVRDLDANASPPTHKRGEGKYGMRHIPTSYKPAPLNHNVQPASTEKWGDASQLLVVLQGPMELMISAMIFKNRSILLCKHQAMAIAEGAQIRLSYFGQKGPPRVVYHTWSKANIFEWPGHEIVRYSSPTLSPLPAPLKSWFLDDYESQLPQQFDCFVTVFRPRPSPKDYYSADVGPSKVTWETVAMVVHSMQDIKLDQIGYYRTLPRYIHTCAPGQDADCGGIYVTRIQGRNVVVGMHVAGNDQRSVADLIPIVQEVEANGLIYSPVFDPDYSHEGIDLIGTLPPALSPQNPTRNHYVEVPIEKRVRFTNECDKVPSVLTADDPRLEEYGRAGEDPIVRGLEKYYDPMLEVPQDLLDECAKEVVQNWRDLLGTDKYLYDASLDEALNGHPGESDDVKSLVKTTSEGYPFILERNIKNKEKGKMRYVVPDPHDCNKVVLKPETSVHRAYVELKKTMKENIPELVCIECPKDELLKPTKKTRLFSILPMHFNIVYRELFLNFVAFLQCHRKTLPCQVGINPYSLEWHELFSRLATKSTRAYNCDYSRFDGLLSCQMINTIGNMINMLYASDVVDPESNNISRWNMLMAIYRRKSLVRLGRPRKIKAISEDGVEVLVSANPNSADVYEVAAGMPSGFALTVIINSIFNELLIRMAFKVRCNDFIERPIFDDVVSLVVYGDDNLIAVHPAYDDRFTGEFIKDYLAGLRITITDGIDKTSRYLLPRPLEEVNFLKRGFRVSSTGRVVAPLDRESIYSCMRWVEGKDTLNYDILFQNVQSCLEELWLHKEARAEFDEVRSFYLQVFPPMSGRRLHTWEKVERWHNEQAFAKTPLGAASLDVVVQPALRKMAMNQGNLHLKQLVVAHCFLAGPSYVAKSDEFLISMTEMRRDEKGIHVPYRFGTGYGDLPTNEWVKKFREKHIGFQLDEALKRGEKLVFRGMPPMFSPYLALSSYALSRQITSLPYLSTMAHEIWPGCVFLDFYFDKHTKQLVVDALGNYAAFFKLRTNLSHSDIFAPGLQFSSVERCAAPSCAPEGMGPLAIPRVGEIIIFVKFGLNKSWYDVVPECEIGTEVKVGAYVSMRCADRCTCHNSSFSYNAISDGGTDYLKWMVAGEKAGSCVDGNNLRRHPWMKPLHRVWSNRCPVIDAPTIHEQM</sequence>
<dbReference type="InterPro" id="IPR014759">
    <property type="entry name" value="Helicase_SF3_ssRNA_vir"/>
</dbReference>
<evidence type="ECO:0000256" key="14">
    <source>
        <dbReference type="ARBA" id="ARBA00022989"/>
    </source>
</evidence>
<evidence type="ECO:0000256" key="8">
    <source>
        <dbReference type="ARBA" id="ARBA00022695"/>
    </source>
</evidence>
<evidence type="ECO:0000256" key="18">
    <source>
        <dbReference type="SAM" id="Phobius"/>
    </source>
</evidence>
<dbReference type="GO" id="GO:0039694">
    <property type="term" value="P:viral RNA genome replication"/>
    <property type="evidence" value="ECO:0007669"/>
    <property type="project" value="InterPro"/>
</dbReference>
<dbReference type="GO" id="GO:0006351">
    <property type="term" value="P:DNA-templated transcription"/>
    <property type="evidence" value="ECO:0007669"/>
    <property type="project" value="InterPro"/>
</dbReference>
<dbReference type="InterPro" id="IPR043128">
    <property type="entry name" value="Rev_trsase/Diguanyl_cyclase"/>
</dbReference>
<evidence type="ECO:0000256" key="1">
    <source>
        <dbReference type="ARBA" id="ARBA00004149"/>
    </source>
</evidence>
<dbReference type="GO" id="GO:0003968">
    <property type="term" value="F:RNA-directed RNA polymerase activity"/>
    <property type="evidence" value="ECO:0007669"/>
    <property type="project" value="UniProtKB-KW"/>
</dbReference>
<dbReference type="Gene3D" id="3.30.70.270">
    <property type="match status" value="2"/>
</dbReference>
<feature type="region of interest" description="Disordered" evidence="17">
    <location>
        <begin position="68"/>
        <end position="97"/>
    </location>
</feature>
<dbReference type="PROSITE" id="PS51218">
    <property type="entry name" value="SF3_HELICASE_2"/>
    <property type="match status" value="1"/>
</dbReference>
<evidence type="ECO:0000256" key="7">
    <source>
        <dbReference type="ARBA" id="ARBA00022692"/>
    </source>
</evidence>
<feature type="transmembrane region" description="Helical" evidence="18">
    <location>
        <begin position="576"/>
        <end position="597"/>
    </location>
</feature>
<reference evidence="22" key="2">
    <citation type="journal article" date="2024" name="Arch. Virol.">
        <title>Probing of plant transcriptomes reveals the hidden genetic diversity of the family Secoviridae.</title>
        <authorList>
            <person name="Sidharthan V.K."/>
            <person name="Reddy V."/>
            <person name="Kiran G."/>
            <person name="Rajeswari V."/>
            <person name="Baranwal V.K."/>
            <person name="Kumar M.K."/>
            <person name="Kumar K.S."/>
        </authorList>
    </citation>
    <scope>NUCLEOTIDE SEQUENCE</scope>
    <source>
        <strain evidence="22">Lac sat</strain>
    </source>
</reference>
<dbReference type="InterPro" id="IPR000605">
    <property type="entry name" value="Helicase_SF3_ssDNA/RNA_vir"/>
</dbReference>
<evidence type="ECO:0000256" key="9">
    <source>
        <dbReference type="ARBA" id="ARBA00022741"/>
    </source>
</evidence>
<dbReference type="InterPro" id="IPR007094">
    <property type="entry name" value="RNA-dir_pol_PSvirus"/>
</dbReference>
<organism evidence="22">
    <name type="scientific">Lettuce nepovirus</name>
    <dbReference type="NCBI Taxonomy" id="3115770"/>
    <lineage>
        <taxon>Viruses</taxon>
        <taxon>Riboviria</taxon>
        <taxon>Orthornavirae</taxon>
        <taxon>Pisuviricota</taxon>
        <taxon>Pisoniviricetes</taxon>
        <taxon>Picornavirales</taxon>
        <taxon>Secoviridae</taxon>
        <taxon>Comovirinae</taxon>
        <taxon>Nepovirus</taxon>
    </lineage>
</organism>
<keyword evidence="11" id="KW-0788">Thiol protease</keyword>
<dbReference type="Pfam" id="PF00680">
    <property type="entry name" value="RdRP_1"/>
    <property type="match status" value="1"/>
</dbReference>
<keyword evidence="7 18" id="KW-0812">Transmembrane</keyword>
<dbReference type="SUPFAM" id="SSF56672">
    <property type="entry name" value="DNA/RNA polymerases"/>
    <property type="match status" value="1"/>
</dbReference>
<keyword evidence="15" id="KW-1038">Host endoplasmic reticulum</keyword>
<dbReference type="GO" id="GO:0006508">
    <property type="term" value="P:proteolysis"/>
    <property type="evidence" value="ECO:0007669"/>
    <property type="project" value="UniProtKB-KW"/>
</dbReference>
<accession>A0AAT9J7V2</accession>
<evidence type="ECO:0000256" key="15">
    <source>
        <dbReference type="ARBA" id="ARBA00023184"/>
    </source>
</evidence>
<evidence type="ECO:0000256" key="5">
    <source>
        <dbReference type="ARBA" id="ARBA00022670"/>
    </source>
</evidence>
<evidence type="ECO:0000256" key="10">
    <source>
        <dbReference type="ARBA" id="ARBA00022801"/>
    </source>
</evidence>
<keyword evidence="6" id="KW-0808">Transferase</keyword>
<name>A0AAT9J7V2_9SECO</name>
<feature type="domain" description="RdRp catalytic" evidence="19">
    <location>
        <begin position="1839"/>
        <end position="1994"/>
    </location>
</feature>
<keyword evidence="8" id="KW-0548">Nucleotidyltransferase</keyword>
<dbReference type="GO" id="GO:0003723">
    <property type="term" value="F:RNA binding"/>
    <property type="evidence" value="ECO:0007669"/>
    <property type="project" value="InterPro"/>
</dbReference>
<protein>
    <recommendedName>
        <fullName evidence="3">RNA1 polyprotein</fullName>
    </recommendedName>
    <alternativeName>
        <fullName evidence="16">P1</fullName>
    </alternativeName>
</protein>
<proteinExistence type="predicted"/>
<keyword evidence="10" id="KW-0378">Hydrolase</keyword>
<keyword evidence="12" id="KW-0067">ATP-binding</keyword>
<evidence type="ECO:0000256" key="3">
    <source>
        <dbReference type="ARBA" id="ARBA00020936"/>
    </source>
</evidence>
<dbReference type="InterPro" id="IPR044067">
    <property type="entry name" value="PCV_3C_PRO"/>
</dbReference>
<keyword evidence="14 18" id="KW-1133">Transmembrane helix</keyword>
<dbReference type="PROSITE" id="PS50507">
    <property type="entry name" value="RDRP_SSRNA_POS"/>
    <property type="match status" value="1"/>
</dbReference>
<evidence type="ECO:0000313" key="22">
    <source>
        <dbReference type="EMBL" id="DBA54761.1"/>
    </source>
</evidence>
<feature type="transmembrane region" description="Helical" evidence="18">
    <location>
        <begin position="1267"/>
        <end position="1292"/>
    </location>
</feature>
<feature type="transmembrane region" description="Helical" evidence="18">
    <location>
        <begin position="604"/>
        <end position="627"/>
    </location>
</feature>
<evidence type="ECO:0000256" key="4">
    <source>
        <dbReference type="ARBA" id="ARBA00022484"/>
    </source>
</evidence>
<evidence type="ECO:0000256" key="16">
    <source>
        <dbReference type="ARBA" id="ARBA00031919"/>
    </source>
</evidence>
<dbReference type="GO" id="GO:0044166">
    <property type="term" value="C:host cell endoplasmic reticulum lumen"/>
    <property type="evidence" value="ECO:0007669"/>
    <property type="project" value="UniProtKB-SubCell"/>
</dbReference>
<evidence type="ECO:0000256" key="12">
    <source>
        <dbReference type="ARBA" id="ARBA00022840"/>
    </source>
</evidence>
<evidence type="ECO:0000256" key="2">
    <source>
        <dbReference type="ARBA" id="ARBA00004517"/>
    </source>
</evidence>
<dbReference type="GO" id="GO:0003724">
    <property type="term" value="F:RNA helicase activity"/>
    <property type="evidence" value="ECO:0007669"/>
    <property type="project" value="InterPro"/>
</dbReference>
<feature type="compositionally biased region" description="Polar residues" evidence="17">
    <location>
        <begin position="71"/>
        <end position="85"/>
    </location>
</feature>
<dbReference type="InterPro" id="IPR043502">
    <property type="entry name" value="DNA/RNA_pol_sf"/>
</dbReference>
<evidence type="ECO:0000259" key="21">
    <source>
        <dbReference type="PROSITE" id="PS51874"/>
    </source>
</evidence>
<keyword evidence="4" id="KW-0696">RNA-directed RNA polymerase</keyword>
<keyword evidence="13" id="KW-0693">Viral RNA replication</keyword>